<evidence type="ECO:0000256" key="11">
    <source>
        <dbReference type="ARBA" id="ARBA00023204"/>
    </source>
</evidence>
<dbReference type="InterPro" id="IPR010979">
    <property type="entry name" value="Ribosomal_uS13-like_H2TH"/>
</dbReference>
<evidence type="ECO:0000256" key="14">
    <source>
        <dbReference type="ARBA" id="ARBA00023295"/>
    </source>
</evidence>
<dbReference type="SUPFAM" id="SSF46946">
    <property type="entry name" value="S13-like H2TH domain"/>
    <property type="match status" value="1"/>
</dbReference>
<dbReference type="NCBIfam" id="NF002211">
    <property type="entry name" value="PRK01103.1"/>
    <property type="match status" value="1"/>
</dbReference>
<evidence type="ECO:0000256" key="1">
    <source>
        <dbReference type="ARBA" id="ARBA00001668"/>
    </source>
</evidence>
<evidence type="ECO:0000256" key="5">
    <source>
        <dbReference type="ARBA" id="ARBA00022723"/>
    </source>
</evidence>
<dbReference type="GO" id="GO:0034039">
    <property type="term" value="F:8-oxo-7,8-dihydroguanine DNA N-glycosylase activity"/>
    <property type="evidence" value="ECO:0007669"/>
    <property type="project" value="TreeGrafter"/>
</dbReference>
<dbReference type="GO" id="GO:0008270">
    <property type="term" value="F:zinc ion binding"/>
    <property type="evidence" value="ECO:0007669"/>
    <property type="project" value="UniProtKB-KW"/>
</dbReference>
<evidence type="ECO:0000313" key="20">
    <source>
        <dbReference type="Proteomes" id="UP000032740"/>
    </source>
</evidence>
<dbReference type="EMBL" id="FO681347">
    <property type="protein sequence ID" value="CCV64057.1"/>
    <property type="molecule type" value="Genomic_DNA"/>
</dbReference>
<evidence type="ECO:0000256" key="7">
    <source>
        <dbReference type="ARBA" id="ARBA00022771"/>
    </source>
</evidence>
<keyword evidence="8 19" id="KW-0378">Hydrolase</keyword>
<evidence type="ECO:0000256" key="15">
    <source>
        <dbReference type="ARBA" id="ARBA00044632"/>
    </source>
</evidence>
<dbReference type="CDD" id="cd08966">
    <property type="entry name" value="EcFpg-like_N"/>
    <property type="match status" value="1"/>
</dbReference>
<dbReference type="Pfam" id="PF06827">
    <property type="entry name" value="zf-FPG_IleRS"/>
    <property type="match status" value="1"/>
</dbReference>
<keyword evidence="12" id="KW-0456">Lyase</keyword>
<dbReference type="PANTHER" id="PTHR22993">
    <property type="entry name" value="FORMAMIDOPYRIMIDINE-DNA GLYCOSYLASE"/>
    <property type="match status" value="1"/>
</dbReference>
<evidence type="ECO:0000256" key="2">
    <source>
        <dbReference type="ARBA" id="ARBA00001947"/>
    </source>
</evidence>
<evidence type="ECO:0000259" key="17">
    <source>
        <dbReference type="PROSITE" id="PS51066"/>
    </source>
</evidence>
<protein>
    <submittedName>
        <fullName evidence="19">Formamidopyrimidine-DNA glycosylase</fullName>
        <ecNumber evidence="19">3.2.2.23</ecNumber>
    </submittedName>
</protein>
<feature type="domain" description="FPG-type" evidence="17">
    <location>
        <begin position="235"/>
        <end position="269"/>
    </location>
</feature>
<dbReference type="GO" id="GO:0006284">
    <property type="term" value="P:base-excision repair"/>
    <property type="evidence" value="ECO:0007669"/>
    <property type="project" value="InterPro"/>
</dbReference>
<comment type="catalytic activity">
    <reaction evidence="15">
        <text>2'-deoxyribonucleotide-(2'-deoxyribose 5'-phosphate)-2'-deoxyribonucleotide-DNA = a 3'-end 2'-deoxyribonucleotide-(2,3-dehydro-2,3-deoxyribose 5'-phosphate)-DNA + a 5'-end 5'-phospho-2'-deoxyribonucleoside-DNA + H(+)</text>
        <dbReference type="Rhea" id="RHEA:66592"/>
        <dbReference type="Rhea" id="RHEA-COMP:13180"/>
        <dbReference type="Rhea" id="RHEA-COMP:16897"/>
        <dbReference type="Rhea" id="RHEA-COMP:17067"/>
        <dbReference type="ChEBI" id="CHEBI:15378"/>
        <dbReference type="ChEBI" id="CHEBI:136412"/>
        <dbReference type="ChEBI" id="CHEBI:157695"/>
        <dbReference type="ChEBI" id="CHEBI:167181"/>
        <dbReference type="EC" id="4.2.99.18"/>
    </reaction>
</comment>
<evidence type="ECO:0000256" key="12">
    <source>
        <dbReference type="ARBA" id="ARBA00023239"/>
    </source>
</evidence>
<dbReference type="InterPro" id="IPR012319">
    <property type="entry name" value="FPG_cat"/>
</dbReference>
<keyword evidence="14 19" id="KW-0326">Glycosidase</keyword>
<dbReference type="InterPro" id="IPR035937">
    <property type="entry name" value="FPG_N"/>
</dbReference>
<comment type="cofactor">
    <cofactor evidence="2">
        <name>Zn(2+)</name>
        <dbReference type="ChEBI" id="CHEBI:29105"/>
    </cofactor>
</comment>
<reference evidence="19 20" key="1">
    <citation type="journal article" date="2013" name="J. Mol. Microbiol. Biotechnol.">
        <title>Analysis of the Complete Genomes of Acholeplasma brassicae , A. palmae and A. laidlawii and Their Comparison to the Obligate Parasites from ' Candidatus Phytoplasma'.</title>
        <authorList>
            <person name="Kube M."/>
            <person name="Siewert C."/>
            <person name="Migdoll A.M."/>
            <person name="Duduk B."/>
            <person name="Holz S."/>
            <person name="Rabus R."/>
            <person name="Seemuller E."/>
            <person name="Mitrovic J."/>
            <person name="Muller I."/>
            <person name="Buttner C."/>
            <person name="Reinhardt R."/>
        </authorList>
    </citation>
    <scope>NUCLEOTIDE SEQUENCE [LARGE SCALE GENOMIC DNA]</scope>
    <source>
        <strain evidence="19 20">J233</strain>
    </source>
</reference>
<dbReference type="SMART" id="SM01232">
    <property type="entry name" value="H2TH"/>
    <property type="match status" value="1"/>
</dbReference>
<keyword evidence="9" id="KW-0862">Zinc</keyword>
<dbReference type="Gene3D" id="3.20.190.10">
    <property type="entry name" value="MutM-like, N-terminal"/>
    <property type="match status" value="1"/>
</dbReference>
<accession>U4KKE0</accession>
<dbReference type="InterPro" id="IPR010663">
    <property type="entry name" value="Znf_FPG/IleRS"/>
</dbReference>
<gene>
    <name evidence="19" type="primary">mutM</name>
    <name evidence="19" type="ORF">BN85404800</name>
</gene>
<dbReference type="PANTHER" id="PTHR22993:SF9">
    <property type="entry name" value="FORMAMIDOPYRIMIDINE-DNA GLYCOSYLASE"/>
    <property type="match status" value="1"/>
</dbReference>
<evidence type="ECO:0000313" key="19">
    <source>
        <dbReference type="EMBL" id="CCV64057.1"/>
    </source>
</evidence>
<dbReference type="GO" id="GO:0003684">
    <property type="term" value="F:damaged DNA binding"/>
    <property type="evidence" value="ECO:0007669"/>
    <property type="project" value="InterPro"/>
</dbReference>
<dbReference type="InterPro" id="IPR020629">
    <property type="entry name" value="FPG_Glyclase"/>
</dbReference>
<dbReference type="SMART" id="SM00898">
    <property type="entry name" value="Fapy_DNA_glyco"/>
    <property type="match status" value="1"/>
</dbReference>
<dbReference type="Pfam" id="PF01149">
    <property type="entry name" value="Fapy_DNA_glyco"/>
    <property type="match status" value="1"/>
</dbReference>
<dbReference type="KEGG" id="apal:BN85404800"/>
<comment type="catalytic activity">
    <reaction evidence="1">
        <text>Hydrolysis of DNA containing ring-opened 7-methylguanine residues, releasing 2,6-diamino-4-hydroxy-5-(N-methyl)formamidopyrimidine.</text>
        <dbReference type="EC" id="3.2.2.23"/>
    </reaction>
</comment>
<dbReference type="RefSeq" id="WP_026657238.1">
    <property type="nucleotide sequence ID" value="NC_022538.1"/>
</dbReference>
<dbReference type="GO" id="GO:0003690">
    <property type="term" value="F:double-stranded DNA binding"/>
    <property type="evidence" value="ECO:0007669"/>
    <property type="project" value="UniProtKB-ARBA"/>
</dbReference>
<dbReference type="InterPro" id="IPR015886">
    <property type="entry name" value="H2TH_FPG"/>
</dbReference>
<dbReference type="PROSITE" id="PS51068">
    <property type="entry name" value="FPG_CAT"/>
    <property type="match status" value="1"/>
</dbReference>
<feature type="domain" description="Formamidopyrimidine-DNA glycosylase catalytic" evidence="18">
    <location>
        <begin position="2"/>
        <end position="112"/>
    </location>
</feature>
<dbReference type="HOGENOM" id="CLU_038423_1_3_14"/>
<keyword evidence="13" id="KW-0511">Multifunctional enzyme</keyword>
<comment type="similarity">
    <text evidence="3">Belongs to the FPG family.</text>
</comment>
<dbReference type="FunFam" id="1.10.8.50:FF:000003">
    <property type="entry name" value="Formamidopyrimidine-DNA glycosylase"/>
    <property type="match status" value="1"/>
</dbReference>
<dbReference type="SUPFAM" id="SSF81624">
    <property type="entry name" value="N-terminal domain of MutM-like DNA repair proteins"/>
    <property type="match status" value="1"/>
</dbReference>
<name>U4KKE0_ALTPJ</name>
<organism evidence="19 20">
    <name type="scientific">Alteracholeplasma palmae (strain ATCC 49389 / J233)</name>
    <name type="common">Acholeplasma palmae</name>
    <dbReference type="NCBI Taxonomy" id="1318466"/>
    <lineage>
        <taxon>Bacteria</taxon>
        <taxon>Bacillati</taxon>
        <taxon>Mycoplasmatota</taxon>
        <taxon>Mollicutes</taxon>
        <taxon>Acholeplasmatales</taxon>
        <taxon>Acholeplasmataceae</taxon>
        <taxon>Acholeplasma</taxon>
    </lineage>
</organism>
<dbReference type="OrthoDB" id="9800855at2"/>
<dbReference type="Gene3D" id="1.10.8.50">
    <property type="match status" value="1"/>
</dbReference>
<evidence type="ECO:0000256" key="16">
    <source>
        <dbReference type="PROSITE-ProRule" id="PRU00391"/>
    </source>
</evidence>
<evidence type="ECO:0000259" key="18">
    <source>
        <dbReference type="PROSITE" id="PS51068"/>
    </source>
</evidence>
<evidence type="ECO:0000256" key="6">
    <source>
        <dbReference type="ARBA" id="ARBA00022763"/>
    </source>
</evidence>
<evidence type="ECO:0000256" key="13">
    <source>
        <dbReference type="ARBA" id="ARBA00023268"/>
    </source>
</evidence>
<comment type="subunit">
    <text evidence="4">Monomer.</text>
</comment>
<dbReference type="Proteomes" id="UP000032740">
    <property type="component" value="Chromosome"/>
</dbReference>
<dbReference type="SUPFAM" id="SSF57716">
    <property type="entry name" value="Glucocorticoid receptor-like (DNA-binding domain)"/>
    <property type="match status" value="1"/>
</dbReference>
<keyword evidence="11" id="KW-0234">DNA repair</keyword>
<keyword evidence="5" id="KW-0479">Metal-binding</keyword>
<dbReference type="PROSITE" id="PS51066">
    <property type="entry name" value="ZF_FPG_2"/>
    <property type="match status" value="1"/>
</dbReference>
<evidence type="ECO:0000256" key="4">
    <source>
        <dbReference type="ARBA" id="ARBA00011245"/>
    </source>
</evidence>
<dbReference type="EC" id="3.2.2.23" evidence="19"/>
<dbReference type="InterPro" id="IPR000214">
    <property type="entry name" value="Znf_DNA_glyclase/AP_lyase"/>
</dbReference>
<keyword evidence="6" id="KW-0227">DNA damage</keyword>
<evidence type="ECO:0000256" key="9">
    <source>
        <dbReference type="ARBA" id="ARBA00022833"/>
    </source>
</evidence>
<evidence type="ECO:0000256" key="3">
    <source>
        <dbReference type="ARBA" id="ARBA00009409"/>
    </source>
</evidence>
<keyword evidence="7 16" id="KW-0863">Zinc-finger</keyword>
<dbReference type="Pfam" id="PF06831">
    <property type="entry name" value="H2TH"/>
    <property type="match status" value="1"/>
</dbReference>
<evidence type="ECO:0000256" key="8">
    <source>
        <dbReference type="ARBA" id="ARBA00022801"/>
    </source>
</evidence>
<dbReference type="AlphaFoldDB" id="U4KKE0"/>
<keyword evidence="10" id="KW-0238">DNA-binding</keyword>
<sequence length="270" mass="30913">MPELPEVEVVVQTLKLQLINQTIIKTDVFYEPIVESAMEFKKIEGKKILDISRKGKYLIFILSDDLVIVGHLRMEGKFYLKKIDEPILKHEHFMLTLFNGITVRYHDFRKFGRFVVQNKHTYLKEQPLVKLANDPKDISFDDFYEKVIKRKTEIKKVLLDQTVIAGLGNIYVNEVLFASRIHPEKIAETLTKKEVKSILENAIMILEKAISLGGTTISTYESSLGVHGKFQNNLLVHGKEKQACPICQTTITKIKVGGRGTYVCTTCQKK</sequence>
<dbReference type="NCBIfam" id="TIGR00577">
    <property type="entry name" value="fpg"/>
    <property type="match status" value="1"/>
</dbReference>
<evidence type="ECO:0000256" key="10">
    <source>
        <dbReference type="ARBA" id="ARBA00023125"/>
    </source>
</evidence>
<dbReference type="STRING" id="1318466.BN85404800"/>
<dbReference type="GO" id="GO:0140078">
    <property type="term" value="F:class I DNA-(apurinic or apyrimidinic site) endonuclease activity"/>
    <property type="evidence" value="ECO:0007669"/>
    <property type="project" value="UniProtKB-EC"/>
</dbReference>
<keyword evidence="20" id="KW-1185">Reference proteome</keyword>
<proteinExistence type="inferred from homology"/>